<evidence type="ECO:0000256" key="4">
    <source>
        <dbReference type="ARBA" id="ARBA00022777"/>
    </source>
</evidence>
<keyword evidence="6" id="KW-0119">Carbohydrate metabolism</keyword>
<comment type="caution">
    <text evidence="9">The sequence shown here is derived from an EMBL/GenBank/DDBJ whole genome shotgun (WGS) entry which is preliminary data.</text>
</comment>
<dbReference type="Proteomes" id="UP000197334">
    <property type="component" value="Unassembled WGS sequence"/>
</dbReference>
<dbReference type="RefSeq" id="WP_088698913.1">
    <property type="nucleotide sequence ID" value="NZ_JPUA01000010.1"/>
</dbReference>
<dbReference type="InterPro" id="IPR010737">
    <property type="entry name" value="4-carb_acid_sugar_kinase_N"/>
</dbReference>
<dbReference type="Pfam" id="PF17042">
    <property type="entry name" value="NBD_C"/>
    <property type="match status" value="1"/>
</dbReference>
<dbReference type="Gene3D" id="3.40.980.20">
    <property type="entry name" value="Four-carbon acid sugar kinase, nucleotide binding domain"/>
    <property type="match status" value="1"/>
</dbReference>
<feature type="domain" description="Four-carbon acid sugar kinase nucleotide binding" evidence="8">
    <location>
        <begin position="270"/>
        <end position="437"/>
    </location>
</feature>
<dbReference type="EMBL" id="JPUA01000010">
    <property type="protein sequence ID" value="OWV31003.1"/>
    <property type="molecule type" value="Genomic_DNA"/>
</dbReference>
<keyword evidence="4" id="KW-0418">Kinase</keyword>
<dbReference type="GO" id="GO:0016301">
    <property type="term" value="F:kinase activity"/>
    <property type="evidence" value="ECO:0007669"/>
    <property type="project" value="UniProtKB-KW"/>
</dbReference>
<gene>
    <name evidence="9" type="ORF">JI62_03880</name>
</gene>
<organism evidence="9 10">
    <name type="scientific">Halomonas campaniensis</name>
    <dbReference type="NCBI Taxonomy" id="213554"/>
    <lineage>
        <taxon>Bacteria</taxon>
        <taxon>Pseudomonadati</taxon>
        <taxon>Pseudomonadota</taxon>
        <taxon>Gammaproteobacteria</taxon>
        <taxon>Oceanospirillales</taxon>
        <taxon>Halomonadaceae</taxon>
        <taxon>Halomonas</taxon>
    </lineage>
</organism>
<evidence type="ECO:0000259" key="8">
    <source>
        <dbReference type="Pfam" id="PF17042"/>
    </source>
</evidence>
<evidence type="ECO:0000256" key="5">
    <source>
        <dbReference type="ARBA" id="ARBA00022840"/>
    </source>
</evidence>
<sequence length="445" mass="47918">MSTPLLLSYYGDDLTGSTDVMEALSLNGVETVLFLAPPSEEQLAPFADFPAIGLAGTSRSESPEWMETHLTNALAWLKALNASLCHYKVCSTFDSAPNIGNIGKALEIGKALFAQSCVPLVVGAPQLKRYTVFGQHFAAFDGEVHRIDRHPVMSRHPVTPMTEADLRLHLAKQTRLSIGLADVLCIESADTGSQVDQLSRSNDVLLYDTLNRNHQVKVGAQLWRTRSPAGSYVVGSSAIEYALVDTWREQALIPVRPPLFSSPGAVEQIAVVSGSCSEVTARQIRHAETRGFRAIAIDVVKLIDPLTHADTMNKALKEAIEALSQNKSVIVYTAMGPNSDADAVHQGGEKARHLIGRSLGQLLRQMVEAYRLQRIVIAGGDTSSHALSQLGVHALTTRLPLPETPGSPLCTAHSDQPAFDGLEVALKGGQIGSESYFVTIRDGIA</sequence>
<keyword evidence="10" id="KW-1185">Reference proteome</keyword>
<dbReference type="Pfam" id="PF07005">
    <property type="entry name" value="SBD_N"/>
    <property type="match status" value="1"/>
</dbReference>
<evidence type="ECO:0000256" key="6">
    <source>
        <dbReference type="ARBA" id="ARBA00023277"/>
    </source>
</evidence>
<evidence type="ECO:0000256" key="3">
    <source>
        <dbReference type="ARBA" id="ARBA00022741"/>
    </source>
</evidence>
<name>A0A246S3L5_9GAMM</name>
<dbReference type="Gene3D" id="3.40.50.10840">
    <property type="entry name" value="Putative sugar-binding, N-terminal domain"/>
    <property type="match status" value="1"/>
</dbReference>
<keyword evidence="2" id="KW-0808">Transferase</keyword>
<evidence type="ECO:0000256" key="1">
    <source>
        <dbReference type="ARBA" id="ARBA00005715"/>
    </source>
</evidence>
<dbReference type="SUPFAM" id="SSF142764">
    <property type="entry name" value="YgbK-like"/>
    <property type="match status" value="1"/>
</dbReference>
<reference evidence="9 10" key="1">
    <citation type="submission" date="2014-08" db="EMBL/GenBank/DDBJ databases">
        <title>Draft genome sequence of a novel L-asparaginase producing marine bacterium, Halomonas campaniensis.</title>
        <authorList>
            <person name="Sundarakrishnan B."/>
            <person name="Moushumi Priya A."/>
            <person name="Raman G."/>
            <person name="Sakthivel N."/>
            <person name="Park S."/>
            <person name="Jayachandran S."/>
        </authorList>
    </citation>
    <scope>NUCLEOTIDE SEQUENCE [LARGE SCALE GENOMIC DNA]</scope>
    <source>
        <strain evidence="9 10">SK03</strain>
    </source>
</reference>
<evidence type="ECO:0000313" key="9">
    <source>
        <dbReference type="EMBL" id="OWV31003.1"/>
    </source>
</evidence>
<evidence type="ECO:0000256" key="2">
    <source>
        <dbReference type="ARBA" id="ARBA00022679"/>
    </source>
</evidence>
<dbReference type="InterPro" id="IPR037051">
    <property type="entry name" value="4-carb_acid_sugar_kinase_N_sf"/>
</dbReference>
<dbReference type="GO" id="GO:0005524">
    <property type="term" value="F:ATP binding"/>
    <property type="evidence" value="ECO:0007669"/>
    <property type="project" value="UniProtKB-KW"/>
</dbReference>
<accession>A0A246S3L5</accession>
<dbReference type="AlphaFoldDB" id="A0A246S3L5"/>
<proteinExistence type="inferred from homology"/>
<dbReference type="OrthoDB" id="191465at2"/>
<keyword evidence="3" id="KW-0547">Nucleotide-binding</keyword>
<keyword evidence="5" id="KW-0067">ATP-binding</keyword>
<dbReference type="InterPro" id="IPR031475">
    <property type="entry name" value="NBD_C"/>
</dbReference>
<protein>
    <submittedName>
        <fullName evidence="9">Hrp-dependent type III effector protein</fullName>
    </submittedName>
</protein>
<evidence type="ECO:0000313" key="10">
    <source>
        <dbReference type="Proteomes" id="UP000197334"/>
    </source>
</evidence>
<feature type="domain" description="Four-carbon acid sugar kinase N-terminal" evidence="7">
    <location>
        <begin position="8"/>
        <end position="243"/>
    </location>
</feature>
<comment type="similarity">
    <text evidence="1">Belongs to the four-carbon acid sugar kinase family.</text>
</comment>
<evidence type="ECO:0000259" key="7">
    <source>
        <dbReference type="Pfam" id="PF07005"/>
    </source>
</evidence>
<dbReference type="InterPro" id="IPR042213">
    <property type="entry name" value="NBD_C_sf"/>
</dbReference>